<accession>A0ABW4DHS2</accession>
<name>A0ABW4DHS2_9BACL</name>
<dbReference type="InterPro" id="IPR002372">
    <property type="entry name" value="PQQ_rpt_dom"/>
</dbReference>
<evidence type="ECO:0000256" key="1">
    <source>
        <dbReference type="SAM" id="SignalP"/>
    </source>
</evidence>
<dbReference type="PANTHER" id="PTHR34512:SF30">
    <property type="entry name" value="OUTER MEMBRANE PROTEIN ASSEMBLY FACTOR BAMB"/>
    <property type="match status" value="1"/>
</dbReference>
<protein>
    <submittedName>
        <fullName evidence="3">PQQ-binding-like beta-propeller repeat protein</fullName>
    </submittedName>
</protein>
<sequence>MKKMMHRSLTTGLAVTSIGLSLISSEFAPTASAEPSAVSMSNGAYSTAIQAPVIKPSWSFPVIPIDRNQYSEQAVAVAENGKVFAIDSNHRLVALEGSSGQKLWQYGGQLTPVLIHSNGTIYGMTQSGSIYAVTASGKKIWTTSLGFAKADHIYRIGSTVYITQSEQTAAVDAASGKLKWKISENKDSYHGLNNLMETDGVLIRNYNVQGSLTFEQINAYDAKTGKKLWESFRTSFPLTVKDGVVYSLANTFMIDDDPVNRKVTIARYDLKTGESKGDRQYRWTEAENKDGTFQSGGIYGSAFLYGKDLYVFQGKTLASYDFWNYKADSKPAHKWSQGDYEQLFPLSSIHEGRLFYQDFRTGGLIAMKLASGQFIHYDYGDNPTVQADVFGKGVYVGQSDGVFHGYDLMTLKPVFSVNTGSRSFGPILKSGGMIFIQSGPSSACRQAACISKINPKISRRI</sequence>
<dbReference type="SUPFAM" id="SSF50998">
    <property type="entry name" value="Quinoprotein alcohol dehydrogenase-like"/>
    <property type="match status" value="1"/>
</dbReference>
<dbReference type="EMBL" id="JBHTNZ010000023">
    <property type="protein sequence ID" value="MFD1462861.1"/>
    <property type="molecule type" value="Genomic_DNA"/>
</dbReference>
<dbReference type="InterPro" id="IPR018391">
    <property type="entry name" value="PQQ_b-propeller_rpt"/>
</dbReference>
<dbReference type="InterPro" id="IPR015943">
    <property type="entry name" value="WD40/YVTN_repeat-like_dom_sf"/>
</dbReference>
<organism evidence="3 4">
    <name type="scientific">Paenibacillus farraposensis</name>
    <dbReference type="NCBI Taxonomy" id="2807095"/>
    <lineage>
        <taxon>Bacteria</taxon>
        <taxon>Bacillati</taxon>
        <taxon>Bacillota</taxon>
        <taxon>Bacilli</taxon>
        <taxon>Bacillales</taxon>
        <taxon>Paenibacillaceae</taxon>
        <taxon>Paenibacillus</taxon>
    </lineage>
</organism>
<feature type="domain" description="Pyrrolo-quinoline quinone repeat" evidence="2">
    <location>
        <begin position="127"/>
        <end position="374"/>
    </location>
</feature>
<keyword evidence="4" id="KW-1185">Reference proteome</keyword>
<dbReference type="Gene3D" id="2.130.10.10">
    <property type="entry name" value="YVTN repeat-like/Quinoprotein amine dehydrogenase"/>
    <property type="match status" value="1"/>
</dbReference>
<dbReference type="Pfam" id="PF13360">
    <property type="entry name" value="PQQ_2"/>
    <property type="match status" value="1"/>
</dbReference>
<evidence type="ECO:0000313" key="4">
    <source>
        <dbReference type="Proteomes" id="UP001597340"/>
    </source>
</evidence>
<evidence type="ECO:0000259" key="2">
    <source>
        <dbReference type="Pfam" id="PF13360"/>
    </source>
</evidence>
<gene>
    <name evidence="3" type="ORF">ACFQ5D_15970</name>
</gene>
<reference evidence="4" key="1">
    <citation type="journal article" date="2019" name="Int. J. Syst. Evol. Microbiol.">
        <title>The Global Catalogue of Microorganisms (GCM) 10K type strain sequencing project: providing services to taxonomists for standard genome sequencing and annotation.</title>
        <authorList>
            <consortium name="The Broad Institute Genomics Platform"/>
            <consortium name="The Broad Institute Genome Sequencing Center for Infectious Disease"/>
            <person name="Wu L."/>
            <person name="Ma J."/>
        </authorList>
    </citation>
    <scope>NUCLEOTIDE SEQUENCE [LARGE SCALE GENOMIC DNA]</scope>
    <source>
        <strain evidence="4">CCM 9147</strain>
    </source>
</reference>
<dbReference type="InterPro" id="IPR011047">
    <property type="entry name" value="Quinoprotein_ADH-like_sf"/>
</dbReference>
<keyword evidence="1" id="KW-0732">Signal</keyword>
<dbReference type="PANTHER" id="PTHR34512">
    <property type="entry name" value="CELL SURFACE PROTEIN"/>
    <property type="match status" value="1"/>
</dbReference>
<proteinExistence type="predicted"/>
<dbReference type="RefSeq" id="WP_229525366.1">
    <property type="nucleotide sequence ID" value="NZ_JAFFQR010000095.1"/>
</dbReference>
<comment type="caution">
    <text evidence="3">The sequence shown here is derived from an EMBL/GenBank/DDBJ whole genome shotgun (WGS) entry which is preliminary data.</text>
</comment>
<dbReference type="SMART" id="SM00564">
    <property type="entry name" value="PQQ"/>
    <property type="match status" value="3"/>
</dbReference>
<feature type="signal peptide" evidence="1">
    <location>
        <begin position="1"/>
        <end position="28"/>
    </location>
</feature>
<dbReference type="Proteomes" id="UP001597340">
    <property type="component" value="Unassembled WGS sequence"/>
</dbReference>
<evidence type="ECO:0000313" key="3">
    <source>
        <dbReference type="EMBL" id="MFD1462861.1"/>
    </source>
</evidence>
<feature type="chain" id="PRO_5045261341" evidence="1">
    <location>
        <begin position="29"/>
        <end position="461"/>
    </location>
</feature>